<protein>
    <submittedName>
        <fullName evidence="1">Ribonuclease E/G</fullName>
    </submittedName>
</protein>
<gene>
    <name evidence="1" type="ORF">OHX15_11490</name>
</gene>
<accession>A0ACC6MGH6</accession>
<evidence type="ECO:0000313" key="2">
    <source>
        <dbReference type="Proteomes" id="UP001289645"/>
    </source>
</evidence>
<dbReference type="EMBL" id="JAOXLN010000010">
    <property type="protein sequence ID" value="MDZ5086007.1"/>
    <property type="molecule type" value="Genomic_DNA"/>
</dbReference>
<proteinExistence type="predicted"/>
<keyword evidence="2" id="KW-1185">Reference proteome</keyword>
<dbReference type="Proteomes" id="UP001289645">
    <property type="component" value="Unassembled WGS sequence"/>
</dbReference>
<comment type="caution">
    <text evidence="1">The sequence shown here is derived from an EMBL/GenBank/DDBJ whole genome shotgun (WGS) entry which is preliminary data.</text>
</comment>
<sequence length="1010" mass="108950">MADNDNFHASAHDLPEETQPAADSAGNATEAPPPERLRVHSLARVLGTTSRKIIDALVELDGRARSAHSTVGREEADRVRQALAEAESSEAVTGDAAAEPPVDMAAEPPVDMAAEPPVDMAAEPPVNTAAEPRVDSGTEPLVDSAAEPPADLVEPATAQTPAAEAAEEEPESRLILETPAPQTTAAADYLPLFVAPQPVRYQERRANTDDEDDVADTGEDSDADDTDSDSDEGQSERPSGKRRRRGRRGRGRGRGEQNGDDGPDGEADSADDSAESDRDSDDSGDSDDDSDDDDSSSTEGGNRRRRRRRRRKSGSSNDDDSGTSPDDPPNTVVHEREPRQSGKGDGGKSSGGDSEIQGISGSTRLEAKRQRRRDGRDAGRRRPPILSEAEFLARREAVERRMVIRDKVRTEPPHEGARYTQIAVLEDGVVVEHFVTSAASASLVGNIYLGIVQNVLPSMEAAFVDIGRGRNGVLYAGEVNWEAAGLGGANRKIEQALKPGDYVVVQVSKDPVGHKGARLTTQVSLAGRYLVYVPGASSTGISRKLPDTERQRLKEILREVVPAEAGVIIRTASEGVKEEDIRSDVERLQKRWTEIESKAAEITKKKAGAAVALYEEPDVLVKVIRDLFNEDFTGLVVSGEDAWKTINDYVTSVAPELLPRMSKYEPPSDANNAPDVFAVHRVDEQLTKAMDRKVWLPSGGSLVIDRTEAMTVVDVNTGKFTGSGGNLEQTVTRNNLEAAEEIVRQLRLRDIGGIVVIDFIDMVLESNRDLVLRRLTEALARDRTRHQVSEVTSLGLVQLTRKKLGTGLIEAFSSTCTHCGGRGIVLHGDPVDSASSGSGRKSESGGGRRSKRGKRGAREQEVQVAKVPAHSPGEHPMFKAMAAANGKHDDEDDESGTSIDTGDAEEVAELEPDTIRRAVSGTSEEDLDDEYDDSDDDTDDSDDDSEDDETDELDLDSDDDEDEDDLEDDLDVINGSAEDRSDDEPVTATAPGRRPRRRAAARPAGPPSTD</sequence>
<name>A0ACC6MGH6_MYCPF</name>
<organism evidence="1 2">
    <name type="scientific">Mycolicibacterium parafortuitum</name>
    <name type="common">Mycobacterium parafortuitum</name>
    <dbReference type="NCBI Taxonomy" id="39692"/>
    <lineage>
        <taxon>Bacteria</taxon>
        <taxon>Bacillati</taxon>
        <taxon>Actinomycetota</taxon>
        <taxon>Actinomycetes</taxon>
        <taxon>Mycobacteriales</taxon>
        <taxon>Mycobacteriaceae</taxon>
        <taxon>Mycolicibacterium</taxon>
    </lineage>
</organism>
<reference evidence="1 2" key="1">
    <citation type="journal article" date="2021" name="Chemosphere">
        <title>Bioballs carrying a syntrophic Rhodococcus and Mycolicibacterium consortium for simultaneous sorption and biodegradation of fuel oil in contaminated freshwater.</title>
        <authorList>
            <person name="Naloka K."/>
            <person name="Polrit D."/>
            <person name="Muangchinda C."/>
            <person name="Thoetkiattikul H."/>
            <person name="Pinyakong O."/>
        </authorList>
    </citation>
    <scope>NUCLEOTIDE SEQUENCE [LARGE SCALE GENOMIC DNA]</scope>
    <source>
        <strain evidence="1 2">J101</strain>
    </source>
</reference>
<evidence type="ECO:0000313" key="1">
    <source>
        <dbReference type="EMBL" id="MDZ5086007.1"/>
    </source>
</evidence>